<accession>A0A9W8RTI0</accession>
<organism evidence="1 2">
    <name type="scientific">Fusarium torreyae</name>
    <dbReference type="NCBI Taxonomy" id="1237075"/>
    <lineage>
        <taxon>Eukaryota</taxon>
        <taxon>Fungi</taxon>
        <taxon>Dikarya</taxon>
        <taxon>Ascomycota</taxon>
        <taxon>Pezizomycotina</taxon>
        <taxon>Sordariomycetes</taxon>
        <taxon>Hypocreomycetidae</taxon>
        <taxon>Hypocreales</taxon>
        <taxon>Nectriaceae</taxon>
        <taxon>Fusarium</taxon>
    </lineage>
</organism>
<evidence type="ECO:0000313" key="2">
    <source>
        <dbReference type="Proteomes" id="UP001152049"/>
    </source>
</evidence>
<keyword evidence="2" id="KW-1185">Reference proteome</keyword>
<reference evidence="1" key="1">
    <citation type="submission" date="2022-09" db="EMBL/GenBank/DDBJ databases">
        <title>Fusarium specimens isolated from Avocado Roots.</title>
        <authorList>
            <person name="Stajich J."/>
            <person name="Roper C."/>
            <person name="Heimlech-Rivalta G."/>
        </authorList>
    </citation>
    <scope>NUCLEOTIDE SEQUENCE</scope>
    <source>
        <strain evidence="1">CF00136</strain>
    </source>
</reference>
<gene>
    <name evidence="1" type="ORF">NW762_011114</name>
</gene>
<dbReference type="Proteomes" id="UP001152049">
    <property type="component" value="Unassembled WGS sequence"/>
</dbReference>
<protein>
    <submittedName>
        <fullName evidence="1">Uncharacterized protein</fullName>
    </submittedName>
</protein>
<evidence type="ECO:0000313" key="1">
    <source>
        <dbReference type="EMBL" id="KAJ4251817.1"/>
    </source>
</evidence>
<name>A0A9W8RTI0_9HYPO</name>
<comment type="caution">
    <text evidence="1">The sequence shown here is derived from an EMBL/GenBank/DDBJ whole genome shotgun (WGS) entry which is preliminary data.</text>
</comment>
<proteinExistence type="predicted"/>
<sequence>MYAENPCGPLGPSASREIFAFDLTEVSTLVPYTDETASTRRATRQLHLSDLDTHCTRSFNRSELATQTRPLKDDDTRCNPFLTVPKKFKEYGYPYWLHCGIKNNKFGVFDPPYAIPALDELVPARTTFTQKPDIDNPTTAPFPSAKAPLSMGSVETAAHSLHNHKPASADPNNAGASASLKPIGSTTVSIGNTRHTPFYQEDSGALVSPDHAEAVSSSVNTKATMGESKNAEPTIVEQIDTGATDTSGNSKIRPDRESTEELVSYQGNTKASAVIAEHVDQTEYEEILPSAIATLNAQGSMTGPGAESDPTVSFRGVTSIVTKQVVSLGTAGLEVINSDTGETSTYAVPVAGGPQLDSGLVPASIVVYNGHTMTQGGRALTVTSAVVILPYPASSTETGATAIITNVDEDSSFDTTVAKSPANRVSHGVYSVVLAMLAYGWVHL</sequence>
<dbReference type="AlphaFoldDB" id="A0A9W8RTI0"/>
<dbReference type="EMBL" id="JAOQAZ010000027">
    <property type="protein sequence ID" value="KAJ4251817.1"/>
    <property type="molecule type" value="Genomic_DNA"/>
</dbReference>
<dbReference type="OrthoDB" id="3944128at2759"/>